<organism evidence="1 2">
    <name type="scientific">Alkalihalophilus pseudofirmus (strain ATCC BAA-2126 / JCM 17055 / OF4)</name>
    <name type="common">Bacillus pseudofirmus</name>
    <dbReference type="NCBI Taxonomy" id="398511"/>
    <lineage>
        <taxon>Bacteria</taxon>
        <taxon>Bacillati</taxon>
        <taxon>Bacillota</taxon>
        <taxon>Bacilli</taxon>
        <taxon>Bacillales</taxon>
        <taxon>Bacillaceae</taxon>
        <taxon>Alkalihalophilus</taxon>
    </lineage>
</organism>
<dbReference type="KEGG" id="bpf:BpOF4_06510"/>
<protein>
    <recommendedName>
        <fullName evidence="3">Bacteriophage abortive infection AbiH</fullName>
    </recommendedName>
</protein>
<sequence length="239" mass="28296">MTQQPTTLYIIGNGFDLLHGVKSSYSAFREYLKRRDKSLSFQMDCYFECEDFWGDFENNLAFLSREMVMESVDTMLDTHMITFDEEDDDFSYADYFAAIEMGTQVVTDLTESLPLRFKQWIKTLQPQEGKNEACDKLLNRDALYINFNYTEFLETVYGVPIDHILYIHGDRREQKRNLILGHGRNPDKDFAHWYERNKGEQPFHDYRRGKKGRKYKNDSLTYLTYFLEGFGACALRSLK</sequence>
<dbReference type="RefSeq" id="WP_012960633.1">
    <property type="nucleotide sequence ID" value="NC_013791.2"/>
</dbReference>
<evidence type="ECO:0008006" key="3">
    <source>
        <dbReference type="Google" id="ProtNLM"/>
    </source>
</evidence>
<dbReference type="Pfam" id="PF14253">
    <property type="entry name" value="AbiH"/>
    <property type="match status" value="1"/>
</dbReference>
<dbReference type="Proteomes" id="UP000001544">
    <property type="component" value="Chromosome"/>
</dbReference>
<evidence type="ECO:0000313" key="2">
    <source>
        <dbReference type="Proteomes" id="UP000001544"/>
    </source>
</evidence>
<dbReference type="EMBL" id="CP001878">
    <property type="protein sequence ID" value="ADC49360.1"/>
    <property type="molecule type" value="Genomic_DNA"/>
</dbReference>
<dbReference type="InterPro" id="IPR025935">
    <property type="entry name" value="AbiH"/>
</dbReference>
<evidence type="ECO:0000313" key="1">
    <source>
        <dbReference type="EMBL" id="ADC49360.1"/>
    </source>
</evidence>
<dbReference type="AlphaFoldDB" id="D3G085"/>
<dbReference type="HOGENOM" id="CLU_1159288_0_0_9"/>
<name>D3G085_ALKPO</name>
<reference evidence="1 2" key="1">
    <citation type="journal article" date="2011" name="Environ. Microbiol.">
        <title>Genome of alkaliphilic Bacillus pseudofirmus OF4 reveals adaptations that support the ability to grow in an external pH range from 7.5 to 11.4.</title>
        <authorList>
            <person name="Janto B."/>
            <person name="Ahmed A."/>
            <person name="Ito M."/>
            <person name="Liu J."/>
            <person name="Hicks D.B."/>
            <person name="Pagni S."/>
            <person name="Fackelmayer O.J."/>
            <person name="Smith T.A."/>
            <person name="Earl J."/>
            <person name="Elbourne L.D."/>
            <person name="Hassan K."/>
            <person name="Paulsen I.T."/>
            <person name="Kolsto A.B."/>
            <person name="Tourasse N.J."/>
            <person name="Ehrlich G.D."/>
            <person name="Boissy R."/>
            <person name="Ivey D.M."/>
            <person name="Li G."/>
            <person name="Xue Y."/>
            <person name="Ma Y."/>
            <person name="Hu F.Z."/>
            <person name="Krulwich T.A."/>
        </authorList>
    </citation>
    <scope>NUCLEOTIDE SEQUENCE [LARGE SCALE GENOMIC DNA]</scope>
    <source>
        <strain evidence="2">ATCC BAA-2126 / JCM 17055 / OF4</strain>
    </source>
</reference>
<gene>
    <name evidence="1" type="ordered locus">BpOF4_06510</name>
</gene>
<dbReference type="eggNOG" id="ENOG502ZARP">
    <property type="taxonomic scope" value="Bacteria"/>
</dbReference>
<proteinExistence type="predicted"/>
<keyword evidence="2" id="KW-1185">Reference proteome</keyword>
<accession>D3G085</accession>